<accession>A0A1V4HYV2</accession>
<proteinExistence type="predicted"/>
<dbReference type="EMBL" id="MWPQ01000040">
    <property type="protein sequence ID" value="OPH82740.1"/>
    <property type="molecule type" value="Genomic_DNA"/>
</dbReference>
<evidence type="ECO:0000313" key="2">
    <source>
        <dbReference type="EMBL" id="OPH82740.1"/>
    </source>
</evidence>
<comment type="caution">
    <text evidence="2">The sequence shown here is derived from an EMBL/GenBank/DDBJ whole genome shotgun (WGS) entry which is preliminary data.</text>
</comment>
<keyword evidence="1" id="KW-0472">Membrane</keyword>
<feature type="transmembrane region" description="Helical" evidence="1">
    <location>
        <begin position="90"/>
        <end position="109"/>
    </location>
</feature>
<dbReference type="Proteomes" id="UP000189940">
    <property type="component" value="Unassembled WGS sequence"/>
</dbReference>
<evidence type="ECO:0000313" key="3">
    <source>
        <dbReference type="Proteomes" id="UP000189940"/>
    </source>
</evidence>
<sequence length="160" mass="17684">MTHPLQLLLSAFDLNLSGASLLLTKGSYLFYIENHLNGYGTELDFWLLEIFAWLALAVCCGRIVAGLLSPQLIKSFGSIVEGLRKSHRSFRVLVASNVVMGLVGMIGALNASSAYHANLMRALMLAYPRVYICLSAIMFCWASTFFGEGILLLRYVLTKK</sequence>
<dbReference type="AlphaFoldDB" id="A0A1V4HYV2"/>
<protein>
    <submittedName>
        <fullName evidence="2">Uncharacterized protein</fullName>
    </submittedName>
</protein>
<evidence type="ECO:0000256" key="1">
    <source>
        <dbReference type="SAM" id="Phobius"/>
    </source>
</evidence>
<keyword evidence="1" id="KW-1133">Transmembrane helix</keyword>
<organism evidence="2 3">
    <name type="scientific">Nitrobacter vulgaris</name>
    <dbReference type="NCBI Taxonomy" id="29421"/>
    <lineage>
        <taxon>Bacteria</taxon>
        <taxon>Pseudomonadati</taxon>
        <taxon>Pseudomonadota</taxon>
        <taxon>Alphaproteobacteria</taxon>
        <taxon>Hyphomicrobiales</taxon>
        <taxon>Nitrobacteraceae</taxon>
        <taxon>Nitrobacter</taxon>
    </lineage>
</organism>
<feature type="transmembrane region" description="Helical" evidence="1">
    <location>
        <begin position="129"/>
        <end position="157"/>
    </location>
</feature>
<feature type="transmembrane region" description="Helical" evidence="1">
    <location>
        <begin position="50"/>
        <end position="69"/>
    </location>
</feature>
<keyword evidence="3" id="KW-1185">Reference proteome</keyword>
<gene>
    <name evidence="2" type="ORF">B2M20_09310</name>
</gene>
<keyword evidence="1" id="KW-0812">Transmembrane</keyword>
<reference evidence="2 3" key="1">
    <citation type="submission" date="2017-02" db="EMBL/GenBank/DDBJ databases">
        <title>Genome sequence of the nitrite-oxidizing bacterium Nitrobacter vulgaris strain Ab1.</title>
        <authorList>
            <person name="Mellbye B.L."/>
            <person name="Davis E.W."/>
            <person name="Spieck E."/>
            <person name="Chang J.H."/>
            <person name="Bottomley P.J."/>
            <person name="Sayavedra-Soto L.A."/>
        </authorList>
    </citation>
    <scope>NUCLEOTIDE SEQUENCE [LARGE SCALE GENOMIC DNA]</scope>
    <source>
        <strain evidence="2 3">Ab1</strain>
    </source>
</reference>
<name>A0A1V4HYV2_NITVU</name>